<evidence type="ECO:0000313" key="1">
    <source>
        <dbReference type="EMBL" id="ADC45114.1"/>
    </source>
</evidence>
<dbReference type="Proteomes" id="UP000002429">
    <property type="component" value="Chromosome"/>
</dbReference>
<evidence type="ECO:0000313" key="2">
    <source>
        <dbReference type="Proteomes" id="UP000002429"/>
    </source>
</evidence>
<dbReference type="KEGG" id="rme:Rmet_6506"/>
<accession>D3DXU4</accession>
<reference evidence="2" key="1">
    <citation type="journal article" date="2010" name="PLoS ONE">
        <title>The complete genome sequence of Cupriavidus metallidurans strain CH34, a master survivalist in harsh and anthropogenic environments.</title>
        <authorList>
            <person name="Janssen P.J."/>
            <person name="Van Houdt R."/>
            <person name="Moors H."/>
            <person name="Monsieurs P."/>
            <person name="Morin N."/>
            <person name="Michaux A."/>
            <person name="Benotmane M.A."/>
            <person name="Leys N."/>
            <person name="Vallaeys T."/>
            <person name="Lapidus A."/>
            <person name="Monchy S."/>
            <person name="Medigue C."/>
            <person name="Taghavi S."/>
            <person name="McCorkle S."/>
            <person name="Dunn J."/>
            <person name="van der Lelie D."/>
            <person name="Mergeay M."/>
        </authorList>
    </citation>
    <scope>NUCLEOTIDE SEQUENCE [LARGE SCALE GENOMIC DNA]</scope>
    <source>
        <strain evidence="2">ATCC 43123 / DSM 2839 / NBRC 102507 / CH34</strain>
    </source>
</reference>
<dbReference type="AlphaFoldDB" id="D3DXU4"/>
<gene>
    <name evidence="1" type="ordered locus">Rmet_6506</name>
</gene>
<organism evidence="1 2">
    <name type="scientific">Cupriavidus metallidurans (strain ATCC 43123 / DSM 2839 / NBRC 102507 / CH34)</name>
    <name type="common">Ralstonia metallidurans</name>
    <dbReference type="NCBI Taxonomy" id="266264"/>
    <lineage>
        <taxon>Bacteria</taxon>
        <taxon>Pseudomonadati</taxon>
        <taxon>Pseudomonadota</taxon>
        <taxon>Betaproteobacteria</taxon>
        <taxon>Burkholderiales</taxon>
        <taxon>Burkholderiaceae</taxon>
        <taxon>Cupriavidus</taxon>
    </lineage>
</organism>
<proteinExistence type="predicted"/>
<name>D3DXU4_CUPMC</name>
<protein>
    <submittedName>
        <fullName evidence="1">Uncharacterized protein</fullName>
    </submittedName>
</protein>
<sequence length="30" mass="3375">MWQARKMSTQGAVVVPWGCTYMVPNFVVST</sequence>
<dbReference type="EMBL" id="CP000352">
    <property type="protein sequence ID" value="ADC45114.1"/>
    <property type="molecule type" value="Genomic_DNA"/>
</dbReference>
<keyword evidence="2" id="KW-1185">Reference proteome</keyword>
<dbReference type="HOGENOM" id="CLU_3405040_0_0_4"/>
<dbReference type="STRING" id="266264.Rmet_6506"/>